<organism evidence="1 2">
    <name type="scientific">Hymenobacter mellowenesis</name>
    <dbReference type="NCBI Taxonomy" id="3063995"/>
    <lineage>
        <taxon>Bacteria</taxon>
        <taxon>Pseudomonadati</taxon>
        <taxon>Bacteroidota</taxon>
        <taxon>Cytophagia</taxon>
        <taxon>Cytophagales</taxon>
        <taxon>Hymenobacteraceae</taxon>
        <taxon>Hymenobacter</taxon>
    </lineage>
</organism>
<sequence length="88" mass="9062">MMLGFGGGFGLGSGFLAFALAHAAALLAPIAVFGVFLAHAGERGARFLGQQLFGSVELVLEGVEVFADLVVGAKLGIWKRTGRGASRR</sequence>
<name>A0ABT9A7F1_9BACT</name>
<keyword evidence="2" id="KW-1185">Reference proteome</keyword>
<proteinExistence type="predicted"/>
<accession>A0ABT9A7F1</accession>
<evidence type="ECO:0000313" key="1">
    <source>
        <dbReference type="EMBL" id="MDO7845771.1"/>
    </source>
</evidence>
<comment type="caution">
    <text evidence="1">The sequence shown here is derived from an EMBL/GenBank/DDBJ whole genome shotgun (WGS) entry which is preliminary data.</text>
</comment>
<reference evidence="1" key="1">
    <citation type="submission" date="2023-07" db="EMBL/GenBank/DDBJ databases">
        <authorList>
            <person name="Kim M.K."/>
        </authorList>
    </citation>
    <scope>NUCLEOTIDE SEQUENCE</scope>
    <source>
        <strain evidence="1">M29</strain>
    </source>
</reference>
<dbReference type="EMBL" id="JAUQSX010000002">
    <property type="protein sequence ID" value="MDO7845771.1"/>
    <property type="molecule type" value="Genomic_DNA"/>
</dbReference>
<evidence type="ECO:0000313" key="2">
    <source>
        <dbReference type="Proteomes" id="UP001167796"/>
    </source>
</evidence>
<protein>
    <submittedName>
        <fullName evidence="1">Uncharacterized protein</fullName>
    </submittedName>
</protein>
<dbReference type="Proteomes" id="UP001167796">
    <property type="component" value="Unassembled WGS sequence"/>
</dbReference>
<gene>
    <name evidence="1" type="ORF">Q5H92_05330</name>
</gene>